<evidence type="ECO:0000313" key="3">
    <source>
        <dbReference type="EMBL" id="KAK9395598.1"/>
    </source>
</evidence>
<dbReference type="InterPro" id="IPR012677">
    <property type="entry name" value="Nucleotide-bd_a/b_plait_sf"/>
</dbReference>
<evidence type="ECO:0000259" key="2">
    <source>
        <dbReference type="Pfam" id="PF00076"/>
    </source>
</evidence>
<dbReference type="InterPro" id="IPR000504">
    <property type="entry name" value="RRM_dom"/>
</dbReference>
<dbReference type="PANTHER" id="PTHR23147">
    <property type="entry name" value="SERINE/ARGININE RICH SPLICING FACTOR"/>
    <property type="match status" value="1"/>
</dbReference>
<feature type="region of interest" description="Disordered" evidence="1">
    <location>
        <begin position="148"/>
        <end position="168"/>
    </location>
</feature>
<keyword evidence="4" id="KW-1185">Reference proteome</keyword>
<accession>A0AAW1B1A8</accession>
<protein>
    <submittedName>
        <fullName evidence="3">RNA-binding protein 14-like</fullName>
    </submittedName>
</protein>
<dbReference type="EMBL" id="JAOTOJ010000009">
    <property type="protein sequence ID" value="KAK9395598.1"/>
    <property type="molecule type" value="Genomic_DNA"/>
</dbReference>
<feature type="compositionally biased region" description="Low complexity" evidence="1">
    <location>
        <begin position="148"/>
        <end position="160"/>
    </location>
</feature>
<name>A0AAW1B1A8_CROAD</name>
<proteinExistence type="predicted"/>
<organism evidence="3 4">
    <name type="scientific">Crotalus adamanteus</name>
    <name type="common">Eastern diamondback rattlesnake</name>
    <dbReference type="NCBI Taxonomy" id="8729"/>
    <lineage>
        <taxon>Eukaryota</taxon>
        <taxon>Metazoa</taxon>
        <taxon>Chordata</taxon>
        <taxon>Craniata</taxon>
        <taxon>Vertebrata</taxon>
        <taxon>Euteleostomi</taxon>
        <taxon>Lepidosauria</taxon>
        <taxon>Squamata</taxon>
        <taxon>Bifurcata</taxon>
        <taxon>Unidentata</taxon>
        <taxon>Episquamata</taxon>
        <taxon>Toxicofera</taxon>
        <taxon>Serpentes</taxon>
        <taxon>Colubroidea</taxon>
        <taxon>Viperidae</taxon>
        <taxon>Crotalinae</taxon>
        <taxon>Crotalus</taxon>
    </lineage>
</organism>
<dbReference type="SUPFAM" id="SSF54928">
    <property type="entry name" value="RNA-binding domain, RBD"/>
    <property type="match status" value="1"/>
</dbReference>
<evidence type="ECO:0000256" key="1">
    <source>
        <dbReference type="SAM" id="MobiDB-lite"/>
    </source>
</evidence>
<dbReference type="GO" id="GO:0003723">
    <property type="term" value="F:RNA binding"/>
    <property type="evidence" value="ECO:0007669"/>
    <property type="project" value="InterPro"/>
</dbReference>
<reference evidence="3 4" key="1">
    <citation type="journal article" date="2024" name="Proc. Natl. Acad. Sci. U.S.A.">
        <title>The genetic regulatory architecture and epigenomic basis for age-related changes in rattlesnake venom.</title>
        <authorList>
            <person name="Hogan M.P."/>
            <person name="Holding M.L."/>
            <person name="Nystrom G.S."/>
            <person name="Colston T.J."/>
            <person name="Bartlett D.A."/>
            <person name="Mason A.J."/>
            <person name="Ellsworth S.A."/>
            <person name="Rautsaw R.M."/>
            <person name="Lawrence K.C."/>
            <person name="Strickland J.L."/>
            <person name="He B."/>
            <person name="Fraser P."/>
            <person name="Margres M.J."/>
            <person name="Gilbert D.M."/>
            <person name="Gibbs H.L."/>
            <person name="Parkinson C.L."/>
            <person name="Rokyta D.R."/>
        </authorList>
    </citation>
    <scope>NUCLEOTIDE SEQUENCE [LARGE SCALE GENOMIC DNA]</scope>
    <source>
        <strain evidence="3">DRR0105</strain>
    </source>
</reference>
<gene>
    <name evidence="3" type="ORF">NXF25_018959</name>
</gene>
<dbReference type="Proteomes" id="UP001474421">
    <property type="component" value="Unassembled WGS sequence"/>
</dbReference>
<dbReference type="Gene3D" id="3.30.70.330">
    <property type="match status" value="2"/>
</dbReference>
<dbReference type="InterPro" id="IPR035979">
    <property type="entry name" value="RBD_domain_sf"/>
</dbReference>
<dbReference type="AlphaFoldDB" id="A0AAW1B1A8"/>
<comment type="caution">
    <text evidence="3">The sequence shown here is derived from an EMBL/GenBank/DDBJ whole genome shotgun (WGS) entry which is preliminary data.</text>
</comment>
<dbReference type="InterPro" id="IPR050907">
    <property type="entry name" value="SRSF"/>
</dbReference>
<sequence>MAEEECTENEVANPRTSTSTSETAAAAAAAATPVQVMPAGRDGHRARQRRGHWSGRKFLPLGECLEASREGKNYKFQEAARAVGGRFAVAGGLVVFSEGIELQRRQGCEADARPPVWRFRGKVAAQPSPASDPTGCGGLASVARPLPRPLPRSLGASSPARSQEAEGLLPEGGRVSLAGAILWVRVIWLLSFSPGLLGTGGPGAAGCGGVRGRRARGGVAGGAARPLRGGCAGRGGEGALMKQFAFIHLRDEAAAEHAIQKLNGHLLHCHRVVVEFSRPRPTHTVKTFVGNVSAACTSGELRVLFQEFGPVIECHIVKGALRGIAQLRLAPVPPGRCDVIGGLVSPRKDSSGGACKAR</sequence>
<feature type="compositionally biased region" description="Low complexity" evidence="1">
    <location>
        <begin position="16"/>
        <end position="32"/>
    </location>
</feature>
<evidence type="ECO:0000313" key="4">
    <source>
        <dbReference type="Proteomes" id="UP001474421"/>
    </source>
</evidence>
<dbReference type="Pfam" id="PF00076">
    <property type="entry name" value="RRM_1"/>
    <property type="match status" value="1"/>
</dbReference>
<feature type="domain" description="RRM" evidence="2">
    <location>
        <begin position="288"/>
        <end position="325"/>
    </location>
</feature>
<feature type="region of interest" description="Disordered" evidence="1">
    <location>
        <begin position="1"/>
        <end position="51"/>
    </location>
</feature>